<evidence type="ECO:0000256" key="1">
    <source>
        <dbReference type="SAM" id="MobiDB-lite"/>
    </source>
</evidence>
<proteinExistence type="predicted"/>
<evidence type="ECO:0000313" key="3">
    <source>
        <dbReference type="EMBL" id="EOA97862.1"/>
    </source>
</evidence>
<gene>
    <name evidence="3" type="ORF">Anapl_11758</name>
</gene>
<protein>
    <submittedName>
        <fullName evidence="3">Uncharacterized protein</fullName>
    </submittedName>
</protein>
<feature type="signal peptide" evidence="2">
    <location>
        <begin position="1"/>
        <end position="17"/>
    </location>
</feature>
<keyword evidence="4" id="KW-1185">Reference proteome</keyword>
<feature type="region of interest" description="Disordered" evidence="1">
    <location>
        <begin position="331"/>
        <end position="368"/>
    </location>
</feature>
<dbReference type="EMBL" id="KB743594">
    <property type="protein sequence ID" value="EOA97862.1"/>
    <property type="molecule type" value="Genomic_DNA"/>
</dbReference>
<feature type="chain" id="PRO_5004354671" evidence="2">
    <location>
        <begin position="18"/>
        <end position="488"/>
    </location>
</feature>
<evidence type="ECO:0000313" key="4">
    <source>
        <dbReference type="Proteomes" id="UP000296049"/>
    </source>
</evidence>
<dbReference type="Proteomes" id="UP000296049">
    <property type="component" value="Unassembled WGS sequence"/>
</dbReference>
<organism evidence="3 4">
    <name type="scientific">Anas platyrhynchos</name>
    <name type="common">Mallard</name>
    <name type="synonym">Anas boschas</name>
    <dbReference type="NCBI Taxonomy" id="8839"/>
    <lineage>
        <taxon>Eukaryota</taxon>
        <taxon>Metazoa</taxon>
        <taxon>Chordata</taxon>
        <taxon>Craniata</taxon>
        <taxon>Vertebrata</taxon>
        <taxon>Euteleostomi</taxon>
        <taxon>Archelosauria</taxon>
        <taxon>Archosauria</taxon>
        <taxon>Dinosauria</taxon>
        <taxon>Saurischia</taxon>
        <taxon>Theropoda</taxon>
        <taxon>Coelurosauria</taxon>
        <taxon>Aves</taxon>
        <taxon>Neognathae</taxon>
        <taxon>Galloanserae</taxon>
        <taxon>Anseriformes</taxon>
        <taxon>Anatidae</taxon>
        <taxon>Anatinae</taxon>
        <taxon>Anas</taxon>
    </lineage>
</organism>
<name>R0LC83_ANAPL</name>
<accession>R0LC83</accession>
<dbReference type="AlphaFoldDB" id="R0LC83"/>
<reference evidence="4" key="1">
    <citation type="journal article" date="2013" name="Nat. Genet.">
        <title>The duck genome and transcriptome provide insight into an avian influenza virus reservoir species.</title>
        <authorList>
            <person name="Huang Y."/>
            <person name="Li Y."/>
            <person name="Burt D.W."/>
            <person name="Chen H."/>
            <person name="Zhang Y."/>
            <person name="Qian W."/>
            <person name="Kim H."/>
            <person name="Gan S."/>
            <person name="Zhao Y."/>
            <person name="Li J."/>
            <person name="Yi K."/>
            <person name="Feng H."/>
            <person name="Zhu P."/>
            <person name="Li B."/>
            <person name="Liu Q."/>
            <person name="Fairley S."/>
            <person name="Magor K.E."/>
            <person name="Du Z."/>
            <person name="Hu X."/>
            <person name="Goodman L."/>
            <person name="Tafer H."/>
            <person name="Vignal A."/>
            <person name="Lee T."/>
            <person name="Kim K.W."/>
            <person name="Sheng Z."/>
            <person name="An Y."/>
            <person name="Searle S."/>
            <person name="Herrero J."/>
            <person name="Groenen M.A."/>
            <person name="Crooijmans R.P."/>
            <person name="Faraut T."/>
            <person name="Cai Q."/>
            <person name="Webster R.G."/>
            <person name="Aldridge J.R."/>
            <person name="Warren W.C."/>
            <person name="Bartschat S."/>
            <person name="Kehr S."/>
            <person name="Marz M."/>
            <person name="Stadler P.F."/>
            <person name="Smith J."/>
            <person name="Kraus R.H."/>
            <person name="Zhao Y."/>
            <person name="Ren L."/>
            <person name="Fei J."/>
            <person name="Morisson M."/>
            <person name="Kaiser P."/>
            <person name="Griffin D.K."/>
            <person name="Rao M."/>
            <person name="Pitel F."/>
            <person name="Wang J."/>
            <person name="Li N."/>
        </authorList>
    </citation>
    <scope>NUCLEOTIDE SEQUENCE [LARGE SCALE GENOMIC DNA]</scope>
</reference>
<sequence length="488" mass="53638">MCMTITKLLTAAIPLLGKFCDAFWKQSKNTSKTRLSQQKEAICSVTRREISSELYRQVDSTEVKSWNMALPPAQGTDRTLQVRPVLLSPQSNSRCSFTKGALLNMAAPQALCHPASTLRKAAPLSSGRGGPSWWLGLVTARGDQAAACLTQIVSLGLQGVSVPPRSQGVRGHSLRVALGLDLLLRVTDTPSMAWAAVSEGIDASLCSQQPYESRSGHIFTRNTCHTGPEHESLLSLCEQRNSVTLQKDVYVLFLALCGLIKLGEKNAFLVKRVGRHKAFGATGVRCSYHKLFQHPQFQEIQRMLNSLLEETQVGTAELPWQMNQSCSPLEQTPLAQKNSSRTRHTGQDQVSPEQPAFPAGGGGMGFSQQLHTALAGGCSTLPSVSQPSKGFTSHRTNHISTSHSKCKTLLDEEESSFPPPLPGPTGQEVWPHAPIHDLMMHSVTWLILLCKAQRAWSRSRLQQMVKTHYGNDSRDSRMHMRSTWRSAE</sequence>
<feature type="region of interest" description="Disordered" evidence="1">
    <location>
        <begin position="381"/>
        <end position="402"/>
    </location>
</feature>
<keyword evidence="2" id="KW-0732">Signal</keyword>
<evidence type="ECO:0000256" key="2">
    <source>
        <dbReference type="SAM" id="SignalP"/>
    </source>
</evidence>